<keyword evidence="2" id="KW-0012">Acyltransferase</keyword>
<dbReference type="Pfam" id="PF00583">
    <property type="entry name" value="Acetyltransf_1"/>
    <property type="match status" value="1"/>
</dbReference>
<dbReference type="EMBL" id="JBJYXY010000001">
    <property type="protein sequence ID" value="MFN2976476.1"/>
    <property type="molecule type" value="Genomic_DNA"/>
</dbReference>
<dbReference type="EC" id="2.3.-.-" evidence="2"/>
<proteinExistence type="predicted"/>
<keyword evidence="3" id="KW-1185">Reference proteome</keyword>
<gene>
    <name evidence="2" type="ORF">ACK2TP_11940</name>
</gene>
<dbReference type="InterPro" id="IPR016181">
    <property type="entry name" value="Acyl_CoA_acyltransferase"/>
</dbReference>
<dbReference type="CDD" id="cd04301">
    <property type="entry name" value="NAT_SF"/>
    <property type="match status" value="1"/>
</dbReference>
<dbReference type="PROSITE" id="PS51186">
    <property type="entry name" value="GNAT"/>
    <property type="match status" value="1"/>
</dbReference>
<name>A0ABW9KL03_9BACT</name>
<dbReference type="SUPFAM" id="SSF55729">
    <property type="entry name" value="Acyl-CoA N-acyltransferases (Nat)"/>
    <property type="match status" value="1"/>
</dbReference>
<accession>A0ABW9KL03</accession>
<sequence length="135" mass="15521">MSNPPVSIRPITPEDWLVWERMRYALWPGEDEEHGEVIHGFFAGQTVDPEHVLVAETQEAIVGFAELSIRRDLPELPGKRVGYVEGLYVCEPMRHSGIARALLRESRMWAREQGCESFASDRVDRVILDTRYPEN</sequence>
<dbReference type="GO" id="GO:0016746">
    <property type="term" value="F:acyltransferase activity"/>
    <property type="evidence" value="ECO:0007669"/>
    <property type="project" value="UniProtKB-KW"/>
</dbReference>
<evidence type="ECO:0000313" key="3">
    <source>
        <dbReference type="Proteomes" id="UP001634747"/>
    </source>
</evidence>
<dbReference type="InterPro" id="IPR000182">
    <property type="entry name" value="GNAT_dom"/>
</dbReference>
<protein>
    <submittedName>
        <fullName evidence="2">GNAT family N-acetyltransferase</fullName>
        <ecNumber evidence="2">2.3.-.-</ecNumber>
    </submittedName>
</protein>
<dbReference type="RefSeq" id="WP_263412048.1">
    <property type="nucleotide sequence ID" value="NZ_BAABBH010000001.1"/>
</dbReference>
<evidence type="ECO:0000259" key="1">
    <source>
        <dbReference type="PROSITE" id="PS51186"/>
    </source>
</evidence>
<dbReference type="Gene3D" id="3.40.630.30">
    <property type="match status" value="1"/>
</dbReference>
<evidence type="ECO:0000313" key="2">
    <source>
        <dbReference type="EMBL" id="MFN2976476.1"/>
    </source>
</evidence>
<feature type="domain" description="N-acetyltransferase" evidence="1">
    <location>
        <begin position="6"/>
        <end position="135"/>
    </location>
</feature>
<reference evidence="2 3" key="1">
    <citation type="submission" date="2024-12" db="EMBL/GenBank/DDBJ databases">
        <authorList>
            <person name="Lee Y."/>
        </authorList>
    </citation>
    <scope>NUCLEOTIDE SEQUENCE [LARGE SCALE GENOMIC DNA]</scope>
    <source>
        <strain evidence="2 3">03SUJ4</strain>
    </source>
</reference>
<keyword evidence="2" id="KW-0808">Transferase</keyword>
<dbReference type="Proteomes" id="UP001634747">
    <property type="component" value="Unassembled WGS sequence"/>
</dbReference>
<comment type="caution">
    <text evidence="2">The sequence shown here is derived from an EMBL/GenBank/DDBJ whole genome shotgun (WGS) entry which is preliminary data.</text>
</comment>
<organism evidence="2 3">
    <name type="scientific">Terriglobus aquaticus</name>
    <dbReference type="NCBI Taxonomy" id="940139"/>
    <lineage>
        <taxon>Bacteria</taxon>
        <taxon>Pseudomonadati</taxon>
        <taxon>Acidobacteriota</taxon>
        <taxon>Terriglobia</taxon>
        <taxon>Terriglobales</taxon>
        <taxon>Acidobacteriaceae</taxon>
        <taxon>Terriglobus</taxon>
    </lineage>
</organism>